<reference evidence="4 5" key="1">
    <citation type="journal article" date="2014" name="Int. J. Syst. Evol. Microbiol.">
        <title>Brachybacterium ginsengisoli sp. nov., isolated from soil of a ginseng field.</title>
        <authorList>
            <person name="Hoang V.A."/>
            <person name="Kim Y.J."/>
            <person name="Nguyen N.L."/>
            <person name="Yang D.C."/>
        </authorList>
    </citation>
    <scope>NUCLEOTIDE SEQUENCE [LARGE SCALE GENOMIC DNA]</scope>
    <source>
        <strain evidence="4 5">DCY80</strain>
    </source>
</reference>
<sequence>MRAGRSTVLVTLLDGAPVGVAQLLHADIPEVRNVGVLEEHRGRGIGTALVREAEHRALPAGRLRLGVGLDNPQARRLYERLGYRAVGDPVTTTYEYVDADGVRRTATETDQMMEKALTSP</sequence>
<protein>
    <submittedName>
        <fullName evidence="4">GNAT family N-acetyltransferase</fullName>
    </submittedName>
</protein>
<accession>A0A291H2P3</accession>
<dbReference type="GO" id="GO:0016747">
    <property type="term" value="F:acyltransferase activity, transferring groups other than amino-acyl groups"/>
    <property type="evidence" value="ECO:0007669"/>
    <property type="project" value="InterPro"/>
</dbReference>
<organism evidence="4 5">
    <name type="scientific">Brachybacterium ginsengisoli</name>
    <dbReference type="NCBI Taxonomy" id="1331682"/>
    <lineage>
        <taxon>Bacteria</taxon>
        <taxon>Bacillati</taxon>
        <taxon>Actinomycetota</taxon>
        <taxon>Actinomycetes</taxon>
        <taxon>Micrococcales</taxon>
        <taxon>Dermabacteraceae</taxon>
        <taxon>Brachybacterium</taxon>
    </lineage>
</organism>
<dbReference type="InterPro" id="IPR016181">
    <property type="entry name" value="Acyl_CoA_acyltransferase"/>
</dbReference>
<keyword evidence="5" id="KW-1185">Reference proteome</keyword>
<evidence type="ECO:0000313" key="5">
    <source>
        <dbReference type="Proteomes" id="UP000217889"/>
    </source>
</evidence>
<dbReference type="Proteomes" id="UP000217889">
    <property type="component" value="Chromosome"/>
</dbReference>
<feature type="domain" description="N-acetyltransferase" evidence="3">
    <location>
        <begin position="1"/>
        <end position="118"/>
    </location>
</feature>
<evidence type="ECO:0000313" key="4">
    <source>
        <dbReference type="EMBL" id="ATG56682.1"/>
    </source>
</evidence>
<gene>
    <name evidence="4" type="ORF">CFK41_16055</name>
</gene>
<dbReference type="EMBL" id="CP023564">
    <property type="protein sequence ID" value="ATG56682.1"/>
    <property type="molecule type" value="Genomic_DNA"/>
</dbReference>
<keyword evidence="1 4" id="KW-0808">Transferase</keyword>
<dbReference type="SUPFAM" id="SSF55729">
    <property type="entry name" value="Acyl-CoA N-acyltransferases (Nat)"/>
    <property type="match status" value="1"/>
</dbReference>
<dbReference type="Gene3D" id="3.40.630.30">
    <property type="match status" value="1"/>
</dbReference>
<dbReference type="PANTHER" id="PTHR43877">
    <property type="entry name" value="AMINOALKYLPHOSPHONATE N-ACETYLTRANSFERASE-RELATED-RELATED"/>
    <property type="match status" value="1"/>
</dbReference>
<proteinExistence type="predicted"/>
<dbReference type="KEGG" id="bgg:CFK41_16055"/>
<dbReference type="InterPro" id="IPR000182">
    <property type="entry name" value="GNAT_dom"/>
</dbReference>
<evidence type="ECO:0000256" key="1">
    <source>
        <dbReference type="ARBA" id="ARBA00022679"/>
    </source>
</evidence>
<dbReference type="PANTHER" id="PTHR43877:SF2">
    <property type="entry name" value="AMINOALKYLPHOSPHONATE N-ACETYLTRANSFERASE-RELATED"/>
    <property type="match status" value="1"/>
</dbReference>
<dbReference type="CDD" id="cd04301">
    <property type="entry name" value="NAT_SF"/>
    <property type="match status" value="1"/>
</dbReference>
<dbReference type="PROSITE" id="PS51186">
    <property type="entry name" value="GNAT"/>
    <property type="match status" value="1"/>
</dbReference>
<dbReference type="OrthoDB" id="9799092at2"/>
<keyword evidence="2" id="KW-0012">Acyltransferase</keyword>
<name>A0A291H2P3_9MICO</name>
<dbReference type="AlphaFoldDB" id="A0A291H2P3"/>
<evidence type="ECO:0000259" key="3">
    <source>
        <dbReference type="PROSITE" id="PS51186"/>
    </source>
</evidence>
<dbReference type="InterPro" id="IPR050832">
    <property type="entry name" value="Bact_Acetyltransf"/>
</dbReference>
<dbReference type="Pfam" id="PF00583">
    <property type="entry name" value="Acetyltransf_1"/>
    <property type="match status" value="1"/>
</dbReference>
<evidence type="ECO:0000256" key="2">
    <source>
        <dbReference type="ARBA" id="ARBA00023315"/>
    </source>
</evidence>